<sequence>MFQNRRSRLTSRLKRRYHPAASVNNLPPTTREGFARERHRKLRHLCPYPSIADGATKSRSRRVKGISLDPKAFLHPVSEDVAHEDLILDVPHSQALKVGGPLQANPPSQITPPQNLNLDLVGPLIEARPSPTSQELFSPLHATPKIGPPLDQKINGPQKAHLDHQDLKSLPPSLDGPYKSHLNSIPPLSPLLTTHTLDHNEAHENVNPLLMKAYPLPELGLL</sequence>
<evidence type="ECO:0000313" key="2">
    <source>
        <dbReference type="EMBL" id="PKA58088.1"/>
    </source>
</evidence>
<name>A0A2I0ARB8_9ASPA</name>
<evidence type="ECO:0000313" key="3">
    <source>
        <dbReference type="Proteomes" id="UP000236161"/>
    </source>
</evidence>
<dbReference type="AlphaFoldDB" id="A0A2I0ARB8"/>
<protein>
    <submittedName>
        <fullName evidence="2">Uncharacterized protein</fullName>
    </submittedName>
</protein>
<reference evidence="2 3" key="1">
    <citation type="journal article" date="2017" name="Nature">
        <title>The Apostasia genome and the evolution of orchids.</title>
        <authorList>
            <person name="Zhang G.Q."/>
            <person name="Liu K.W."/>
            <person name="Li Z."/>
            <person name="Lohaus R."/>
            <person name="Hsiao Y.Y."/>
            <person name="Niu S.C."/>
            <person name="Wang J.Y."/>
            <person name="Lin Y.C."/>
            <person name="Xu Q."/>
            <person name="Chen L.J."/>
            <person name="Yoshida K."/>
            <person name="Fujiwara S."/>
            <person name="Wang Z.W."/>
            <person name="Zhang Y.Q."/>
            <person name="Mitsuda N."/>
            <person name="Wang M."/>
            <person name="Liu G.H."/>
            <person name="Pecoraro L."/>
            <person name="Huang H.X."/>
            <person name="Xiao X.J."/>
            <person name="Lin M."/>
            <person name="Wu X.Y."/>
            <person name="Wu W.L."/>
            <person name="Chen Y.Y."/>
            <person name="Chang S.B."/>
            <person name="Sakamoto S."/>
            <person name="Ohme-Takagi M."/>
            <person name="Yagi M."/>
            <person name="Zeng S.J."/>
            <person name="Shen C.Y."/>
            <person name="Yeh C.M."/>
            <person name="Luo Y.B."/>
            <person name="Tsai W.C."/>
            <person name="Van de Peer Y."/>
            <person name="Liu Z.J."/>
        </authorList>
    </citation>
    <scope>NUCLEOTIDE SEQUENCE [LARGE SCALE GENOMIC DNA]</scope>
    <source>
        <strain evidence="3">cv. Shenzhen</strain>
        <tissue evidence="2">Stem</tissue>
    </source>
</reference>
<feature type="region of interest" description="Disordered" evidence="1">
    <location>
        <begin position="1"/>
        <end position="32"/>
    </location>
</feature>
<accession>A0A2I0ARB8</accession>
<evidence type="ECO:0000256" key="1">
    <source>
        <dbReference type="SAM" id="MobiDB-lite"/>
    </source>
</evidence>
<gene>
    <name evidence="2" type="ORF">AXF42_Ash019314</name>
</gene>
<proteinExistence type="predicted"/>
<dbReference type="Proteomes" id="UP000236161">
    <property type="component" value="Unassembled WGS sequence"/>
</dbReference>
<organism evidence="2 3">
    <name type="scientific">Apostasia shenzhenica</name>
    <dbReference type="NCBI Taxonomy" id="1088818"/>
    <lineage>
        <taxon>Eukaryota</taxon>
        <taxon>Viridiplantae</taxon>
        <taxon>Streptophyta</taxon>
        <taxon>Embryophyta</taxon>
        <taxon>Tracheophyta</taxon>
        <taxon>Spermatophyta</taxon>
        <taxon>Magnoliopsida</taxon>
        <taxon>Liliopsida</taxon>
        <taxon>Asparagales</taxon>
        <taxon>Orchidaceae</taxon>
        <taxon>Apostasioideae</taxon>
        <taxon>Apostasia</taxon>
    </lineage>
</organism>
<keyword evidence="3" id="KW-1185">Reference proteome</keyword>
<dbReference type="EMBL" id="KZ451957">
    <property type="protein sequence ID" value="PKA58088.1"/>
    <property type="molecule type" value="Genomic_DNA"/>
</dbReference>
<feature type="compositionally biased region" description="Basic residues" evidence="1">
    <location>
        <begin position="1"/>
        <end position="18"/>
    </location>
</feature>